<dbReference type="InterPro" id="IPR018649">
    <property type="entry name" value="SHOCT"/>
</dbReference>
<sequence length="303" mass="33041">MDELRGKQAVWRFGSESIAIRYATGWFKDPLLKKLGQCEVPIAAIASVDFRPGAGKKKGWVLQLHLREHADPYATAGAMLNEKAQPFRLTGPAKTELLAEYYSDQITFAIENALDDATATDPAQVATRLVPKLPLHITTEEGTATFDGASVRLVWSGSAATTRKRKEQRREFPLSRVAAAEWVPSDGWEYGYLRVVEHGFAAKEAVKPKHDFSCLLCEEGREGAATLLMAATITAYIWAGTAQPARQLGAGPEALPAGEPGTGDGDEEDAVYAQIERLGRLHADGFLTDDEFAAKKAELLDRL</sequence>
<dbReference type="EMBL" id="BSQG01000011">
    <property type="protein sequence ID" value="GLU50033.1"/>
    <property type="molecule type" value="Genomic_DNA"/>
</dbReference>
<keyword evidence="4" id="KW-1185">Reference proteome</keyword>
<dbReference type="AlphaFoldDB" id="A0A9W6PAL8"/>
<evidence type="ECO:0000259" key="2">
    <source>
        <dbReference type="Pfam" id="PF14472"/>
    </source>
</evidence>
<comment type="caution">
    <text evidence="3">The sequence shown here is derived from an EMBL/GenBank/DDBJ whole genome shotgun (WGS) entry which is preliminary data.</text>
</comment>
<dbReference type="RefSeq" id="WP_285761577.1">
    <property type="nucleotide sequence ID" value="NZ_BSQG01000011.1"/>
</dbReference>
<gene>
    <name evidence="3" type="ORF">Nans01_43840</name>
</gene>
<evidence type="ECO:0000259" key="1">
    <source>
        <dbReference type="Pfam" id="PF09851"/>
    </source>
</evidence>
<accession>A0A9W6PAL8</accession>
<evidence type="ECO:0000313" key="3">
    <source>
        <dbReference type="EMBL" id="GLU50033.1"/>
    </source>
</evidence>
<name>A0A9W6PAL8_9ACTN</name>
<dbReference type="Proteomes" id="UP001165092">
    <property type="component" value="Unassembled WGS sequence"/>
</dbReference>
<organism evidence="3 4">
    <name type="scientific">Nocardiopsis ansamitocini</name>
    <dbReference type="NCBI Taxonomy" id="1670832"/>
    <lineage>
        <taxon>Bacteria</taxon>
        <taxon>Bacillati</taxon>
        <taxon>Actinomycetota</taxon>
        <taxon>Actinomycetes</taxon>
        <taxon>Streptosporangiales</taxon>
        <taxon>Nocardiopsidaceae</taxon>
        <taxon>Nocardiopsis</taxon>
    </lineage>
</organism>
<evidence type="ECO:0000313" key="4">
    <source>
        <dbReference type="Proteomes" id="UP001165092"/>
    </source>
</evidence>
<dbReference type="Pfam" id="PF14472">
    <property type="entry name" value="DUF4429"/>
    <property type="match status" value="2"/>
</dbReference>
<dbReference type="Pfam" id="PF09851">
    <property type="entry name" value="SHOCT"/>
    <property type="match status" value="1"/>
</dbReference>
<feature type="domain" description="DUF4429" evidence="2">
    <location>
        <begin position="144"/>
        <end position="233"/>
    </location>
</feature>
<reference evidence="3" key="1">
    <citation type="submission" date="2023-02" db="EMBL/GenBank/DDBJ databases">
        <title>Nocardiopsis ansamitocini NBRC 112285.</title>
        <authorList>
            <person name="Ichikawa N."/>
            <person name="Sato H."/>
            <person name="Tonouchi N."/>
        </authorList>
    </citation>
    <scope>NUCLEOTIDE SEQUENCE</scope>
    <source>
        <strain evidence="3">NBRC 112285</strain>
    </source>
</reference>
<proteinExistence type="predicted"/>
<feature type="domain" description="DUF4429" evidence="2">
    <location>
        <begin position="11"/>
        <end position="106"/>
    </location>
</feature>
<dbReference type="InterPro" id="IPR027860">
    <property type="entry name" value="DUF4429"/>
</dbReference>
<protein>
    <submittedName>
        <fullName evidence="3">Uncharacterized protein</fullName>
    </submittedName>
</protein>
<feature type="domain" description="SHOCT" evidence="1">
    <location>
        <begin position="273"/>
        <end position="300"/>
    </location>
</feature>